<accession>A0A1N6DCY7</accession>
<keyword evidence="1" id="KW-0521">NADP</keyword>
<dbReference type="OrthoDB" id="9771302at2"/>
<dbReference type="InterPro" id="IPR051164">
    <property type="entry name" value="NmrA-like_oxidored"/>
</dbReference>
<organism evidence="3 4">
    <name type="scientific">Chitinophaga niabensis</name>
    <dbReference type="NCBI Taxonomy" id="536979"/>
    <lineage>
        <taxon>Bacteria</taxon>
        <taxon>Pseudomonadati</taxon>
        <taxon>Bacteroidota</taxon>
        <taxon>Chitinophagia</taxon>
        <taxon>Chitinophagales</taxon>
        <taxon>Chitinophagaceae</taxon>
        <taxon>Chitinophaga</taxon>
    </lineage>
</organism>
<keyword evidence="4" id="KW-1185">Reference proteome</keyword>
<protein>
    <submittedName>
        <fullName evidence="3">Uncharacterized conserved protein YbjT, contains NAD(P)-binding and DUF2867 domains</fullName>
    </submittedName>
</protein>
<name>A0A1N6DCY7_9BACT</name>
<dbReference type="EMBL" id="FSRA01000001">
    <property type="protein sequence ID" value="SIN68688.1"/>
    <property type="molecule type" value="Genomic_DNA"/>
</dbReference>
<dbReference type="STRING" id="536979.SAMN04488055_0627"/>
<feature type="domain" description="NAD(P)-binding" evidence="2">
    <location>
        <begin position="7"/>
        <end position="172"/>
    </location>
</feature>
<evidence type="ECO:0000313" key="3">
    <source>
        <dbReference type="EMBL" id="SIN68688.1"/>
    </source>
</evidence>
<reference evidence="3 4" key="1">
    <citation type="submission" date="2016-11" db="EMBL/GenBank/DDBJ databases">
        <authorList>
            <person name="Jaros S."/>
            <person name="Januszkiewicz K."/>
            <person name="Wedrychowicz H."/>
        </authorList>
    </citation>
    <scope>NUCLEOTIDE SEQUENCE [LARGE SCALE GENOMIC DNA]</scope>
    <source>
        <strain evidence="3 4">DSM 24787</strain>
    </source>
</reference>
<evidence type="ECO:0000259" key="2">
    <source>
        <dbReference type="Pfam" id="PF13460"/>
    </source>
</evidence>
<dbReference type="Gene3D" id="3.40.50.720">
    <property type="entry name" value="NAD(P)-binding Rossmann-like Domain"/>
    <property type="match status" value="1"/>
</dbReference>
<gene>
    <name evidence="3" type="ORF">SAMN04488055_0627</name>
</gene>
<dbReference type="Proteomes" id="UP000185003">
    <property type="component" value="Unassembled WGS sequence"/>
</dbReference>
<dbReference type="AlphaFoldDB" id="A0A1N6DCY7"/>
<dbReference type="Pfam" id="PF13460">
    <property type="entry name" value="NAD_binding_10"/>
    <property type="match status" value="1"/>
</dbReference>
<dbReference type="RefSeq" id="WP_074237768.1">
    <property type="nucleotide sequence ID" value="NZ_FSRA01000001.1"/>
</dbReference>
<dbReference type="PANTHER" id="PTHR42748:SF3">
    <property type="entry name" value="BLL4366 PROTEIN"/>
    <property type="match status" value="1"/>
</dbReference>
<sequence length="252" mass="26992">MKIVVIGGTGLIGTKLVSNLLQLDNQVVAASPAMGVNTITGEGLSRAMEGAEIVVDVSNSPSYEEKFVMRFFETSGRNLMAAGKAAGVTHHIALSIVGTEELAAQSPYLRAKLAQETIIRESGLPFTIVHSTQFFEFLSGIAQSNTQGQTVHLSPAYVQPITADDVAAALTETTMAVPHNDMVEIGGPERVRLSDIVERYLAEINDPRTVVADPQARYFGALLTDKVLVPGESAYLGTTNYDAWMAAQRKPV</sequence>
<dbReference type="InterPro" id="IPR016040">
    <property type="entry name" value="NAD(P)-bd_dom"/>
</dbReference>
<evidence type="ECO:0000256" key="1">
    <source>
        <dbReference type="ARBA" id="ARBA00022857"/>
    </source>
</evidence>
<proteinExistence type="predicted"/>
<dbReference type="PANTHER" id="PTHR42748">
    <property type="entry name" value="NITROGEN METABOLITE REPRESSION PROTEIN NMRA FAMILY MEMBER"/>
    <property type="match status" value="1"/>
</dbReference>
<evidence type="ECO:0000313" key="4">
    <source>
        <dbReference type="Proteomes" id="UP000185003"/>
    </source>
</evidence>
<dbReference type="InterPro" id="IPR036291">
    <property type="entry name" value="NAD(P)-bd_dom_sf"/>
</dbReference>
<dbReference type="SUPFAM" id="SSF51735">
    <property type="entry name" value="NAD(P)-binding Rossmann-fold domains"/>
    <property type="match status" value="1"/>
</dbReference>